<evidence type="ECO:0000259" key="1">
    <source>
        <dbReference type="Pfam" id="PF11955"/>
    </source>
</evidence>
<accession>A0A2P5AG17</accession>
<dbReference type="Proteomes" id="UP000237000">
    <property type="component" value="Unassembled WGS sequence"/>
</dbReference>
<comment type="caution">
    <text evidence="2">The sequence shown here is derived from an EMBL/GenBank/DDBJ whole genome shotgun (WGS) entry which is preliminary data.</text>
</comment>
<organism evidence="2 3">
    <name type="scientific">Trema orientale</name>
    <name type="common">Charcoal tree</name>
    <name type="synonym">Celtis orientalis</name>
    <dbReference type="NCBI Taxonomy" id="63057"/>
    <lineage>
        <taxon>Eukaryota</taxon>
        <taxon>Viridiplantae</taxon>
        <taxon>Streptophyta</taxon>
        <taxon>Embryophyta</taxon>
        <taxon>Tracheophyta</taxon>
        <taxon>Spermatophyta</taxon>
        <taxon>Magnoliopsida</taxon>
        <taxon>eudicotyledons</taxon>
        <taxon>Gunneridae</taxon>
        <taxon>Pentapetalae</taxon>
        <taxon>rosids</taxon>
        <taxon>fabids</taxon>
        <taxon>Rosales</taxon>
        <taxon>Cannabaceae</taxon>
        <taxon>Trema</taxon>
    </lineage>
</organism>
<evidence type="ECO:0000313" key="2">
    <source>
        <dbReference type="EMBL" id="PON35473.1"/>
    </source>
</evidence>
<name>A0A2P5AG17_TREOI</name>
<feature type="domain" description="PORR" evidence="1">
    <location>
        <begin position="2"/>
        <end position="81"/>
    </location>
</feature>
<reference evidence="3" key="1">
    <citation type="submission" date="2016-06" db="EMBL/GenBank/DDBJ databases">
        <title>Parallel loss of symbiosis genes in relatives of nitrogen-fixing non-legume Parasponia.</title>
        <authorList>
            <person name="Van Velzen R."/>
            <person name="Holmer R."/>
            <person name="Bu F."/>
            <person name="Rutten L."/>
            <person name="Van Zeijl A."/>
            <person name="Liu W."/>
            <person name="Santuari L."/>
            <person name="Cao Q."/>
            <person name="Sharma T."/>
            <person name="Shen D."/>
            <person name="Roswanjaya Y."/>
            <person name="Wardhani T."/>
            <person name="Kalhor M.S."/>
            <person name="Jansen J."/>
            <person name="Van den Hoogen J."/>
            <person name="Gungor B."/>
            <person name="Hartog M."/>
            <person name="Hontelez J."/>
            <person name="Verver J."/>
            <person name="Yang W.-C."/>
            <person name="Schijlen E."/>
            <person name="Repin R."/>
            <person name="Schilthuizen M."/>
            <person name="Schranz E."/>
            <person name="Heidstra R."/>
            <person name="Miyata K."/>
            <person name="Fedorova E."/>
            <person name="Kohlen W."/>
            <person name="Bisseling T."/>
            <person name="Smit S."/>
            <person name="Geurts R."/>
        </authorList>
    </citation>
    <scope>NUCLEOTIDE SEQUENCE [LARGE SCALE GENOMIC DNA]</scope>
    <source>
        <strain evidence="3">cv. RG33-2</strain>
    </source>
</reference>
<evidence type="ECO:0000313" key="3">
    <source>
        <dbReference type="Proteomes" id="UP000237000"/>
    </source>
</evidence>
<dbReference type="EMBL" id="JXTC01000882">
    <property type="protein sequence ID" value="PON35473.1"/>
    <property type="molecule type" value="Genomic_DNA"/>
</dbReference>
<protein>
    <submittedName>
        <fullName evidence="2">Plant organelle RNA recognition domain containing protein</fullName>
    </submittedName>
</protein>
<sequence>MAVIEKYPSIFFVGGGNRAPPFVRLTEKAERIVREEAKAKELMEPILVRNIKKLLMFSIDYQVPLGKIKLIESELGLPDDLLCVLTLWVGCGPKAGFPDLKKKLMDFQIQQVMG</sequence>
<dbReference type="GO" id="GO:0003723">
    <property type="term" value="F:RNA binding"/>
    <property type="evidence" value="ECO:0007669"/>
    <property type="project" value="InterPro"/>
</dbReference>
<dbReference type="OrthoDB" id="1676166at2759"/>
<dbReference type="STRING" id="63057.A0A2P5AG17"/>
<dbReference type="InParanoid" id="A0A2P5AG17"/>
<gene>
    <name evidence="2" type="ORF">TorRG33x02_351230</name>
</gene>
<dbReference type="Pfam" id="PF11955">
    <property type="entry name" value="PORR"/>
    <property type="match status" value="1"/>
</dbReference>
<dbReference type="InterPro" id="IPR045040">
    <property type="entry name" value="PORR_fam"/>
</dbReference>
<dbReference type="InterPro" id="IPR021099">
    <property type="entry name" value="PORR_domain"/>
</dbReference>
<dbReference type="AlphaFoldDB" id="A0A2P5AG17"/>
<dbReference type="PANTHER" id="PTHR31476">
    <property type="entry name" value="PROTEIN WHAT'S THIS FACTOR 1 HOMOLOG, CHLOROPLASTIC"/>
    <property type="match status" value="1"/>
</dbReference>
<dbReference type="PANTHER" id="PTHR31476:SF11">
    <property type="entry name" value="UBIQUITIN CARBOXYL-TERMINAL HYDROLASE FAMILY PROTEIN"/>
    <property type="match status" value="1"/>
</dbReference>
<proteinExistence type="predicted"/>
<keyword evidence="3" id="KW-1185">Reference proteome</keyword>